<comment type="caution">
    <text evidence="3">The sequence shown here is derived from an EMBL/GenBank/DDBJ whole genome shotgun (WGS) entry which is preliminary data.</text>
</comment>
<name>A0A7J3MWW6_9CREN</name>
<accession>A0A7J3MWW6</accession>
<feature type="domain" description="Serine aminopeptidase S33" evidence="1">
    <location>
        <begin position="209"/>
        <end position="260"/>
    </location>
</feature>
<gene>
    <name evidence="2" type="ORF">ENT99_01050</name>
    <name evidence="3" type="ORF">ENU64_01200</name>
</gene>
<organism evidence="3">
    <name type="scientific">Ignisphaera aggregans</name>
    <dbReference type="NCBI Taxonomy" id="334771"/>
    <lineage>
        <taxon>Archaea</taxon>
        <taxon>Thermoproteota</taxon>
        <taxon>Thermoprotei</taxon>
        <taxon>Desulfurococcales</taxon>
        <taxon>Desulfurococcaceae</taxon>
        <taxon>Ignisphaera</taxon>
    </lineage>
</organism>
<reference evidence="3" key="1">
    <citation type="journal article" date="2020" name="mSystems">
        <title>Genome- and Community-Level Interaction Insights into Carbon Utilization and Element Cycling Functions of Hydrothermarchaeota in Hydrothermal Sediment.</title>
        <authorList>
            <person name="Zhou Z."/>
            <person name="Liu Y."/>
            <person name="Xu W."/>
            <person name="Pan J."/>
            <person name="Luo Z.H."/>
            <person name="Li M."/>
        </authorList>
    </citation>
    <scope>NUCLEOTIDE SEQUENCE [LARGE SCALE GENOMIC DNA]</scope>
    <source>
        <strain evidence="2">SpSt-629</strain>
        <strain evidence="3">SpSt-688</strain>
    </source>
</reference>
<evidence type="ECO:0000313" key="2">
    <source>
        <dbReference type="EMBL" id="HFQ78276.1"/>
    </source>
</evidence>
<dbReference type="PANTHER" id="PTHR11614">
    <property type="entry name" value="PHOSPHOLIPASE-RELATED"/>
    <property type="match status" value="1"/>
</dbReference>
<evidence type="ECO:0000313" key="3">
    <source>
        <dbReference type="EMBL" id="HGT98032.1"/>
    </source>
</evidence>
<dbReference type="GO" id="GO:0016787">
    <property type="term" value="F:hydrolase activity"/>
    <property type="evidence" value="ECO:0007669"/>
    <property type="project" value="UniProtKB-KW"/>
</dbReference>
<dbReference type="EMBL" id="DTDH01000033">
    <property type="protein sequence ID" value="HGT98032.1"/>
    <property type="molecule type" value="Genomic_DNA"/>
</dbReference>
<dbReference type="InterPro" id="IPR029058">
    <property type="entry name" value="AB_hydrolase_fold"/>
</dbReference>
<feature type="domain" description="Serine aminopeptidase S33" evidence="1">
    <location>
        <begin position="59"/>
        <end position="176"/>
    </location>
</feature>
<sequence length="283" mass="31905">MLIDYSCCSVLRWDANEESFYIAFSVACNVIPLICIEKPLTFPSSGYELSAYIHISTQNPSSVVLMLHGFTGNKIEANRLFVDISRALCNIGLTVLRFDYRCHGESPLPFEEFKLDYAIEDAENALKFIETLYKPKKIGLIGLSMGGHIAIKITAKYQNKISSTALLAPAIDFTKLIEAKNMIPKINGYYIFGPHRLKEEGLMSIAKSNAMDLAEAISTPMLIIHAKNDSVVPYTQSEAFFNKLKSTDKRLVLPDEGEHVFVTYRARTKVIEELIDWFKSRMV</sequence>
<proteinExistence type="predicted"/>
<dbReference type="Gene3D" id="3.40.50.1820">
    <property type="entry name" value="alpha/beta hydrolase"/>
    <property type="match status" value="1"/>
</dbReference>
<dbReference type="Pfam" id="PF12146">
    <property type="entry name" value="Hydrolase_4"/>
    <property type="match status" value="2"/>
</dbReference>
<dbReference type="AlphaFoldDB" id="A0A7J3MWW6"/>
<dbReference type="InterPro" id="IPR051044">
    <property type="entry name" value="MAG_DAG_Lipase"/>
</dbReference>
<evidence type="ECO:0000259" key="1">
    <source>
        <dbReference type="Pfam" id="PF12146"/>
    </source>
</evidence>
<keyword evidence="3" id="KW-0378">Hydrolase</keyword>
<dbReference type="EMBL" id="DTAU01000026">
    <property type="protein sequence ID" value="HFQ78276.1"/>
    <property type="molecule type" value="Genomic_DNA"/>
</dbReference>
<protein>
    <submittedName>
        <fullName evidence="3">Alpha/beta fold hydrolase</fullName>
    </submittedName>
</protein>
<dbReference type="SUPFAM" id="SSF53474">
    <property type="entry name" value="alpha/beta-Hydrolases"/>
    <property type="match status" value="1"/>
</dbReference>
<dbReference type="InterPro" id="IPR022742">
    <property type="entry name" value="Hydrolase_4"/>
</dbReference>